<dbReference type="PATRIC" id="fig|1218567.3.peg.1848"/>
<organism evidence="1 2">
    <name type="scientific">Leptospira borgpetersenii serovar Hardjo-bovis str. Sponselee</name>
    <dbReference type="NCBI Taxonomy" id="1303729"/>
    <lineage>
        <taxon>Bacteria</taxon>
        <taxon>Pseudomonadati</taxon>
        <taxon>Spirochaetota</taxon>
        <taxon>Spirochaetia</taxon>
        <taxon>Leptospirales</taxon>
        <taxon>Leptospiraceae</taxon>
        <taxon>Leptospira</taxon>
    </lineage>
</organism>
<accession>M6C6X9</accession>
<protein>
    <submittedName>
        <fullName evidence="1">Uncharacterized protein</fullName>
    </submittedName>
</protein>
<reference evidence="1 2" key="1">
    <citation type="submission" date="2013-01" db="EMBL/GenBank/DDBJ databases">
        <authorList>
            <person name="Harkins D.M."/>
            <person name="Durkin A.S."/>
            <person name="Brinkac L.M."/>
            <person name="Haft D.H."/>
            <person name="Selengut J.D."/>
            <person name="Sanka R."/>
            <person name="DePew J."/>
            <person name="Purushe J."/>
            <person name="Galloway R.L."/>
            <person name="Vinetz J.M."/>
            <person name="Sutton G.G."/>
            <person name="Nierman W.C."/>
            <person name="Fouts D.E."/>
        </authorList>
    </citation>
    <scope>NUCLEOTIDE SEQUENCE [LARGE SCALE GENOMIC DNA]</scope>
    <source>
        <strain evidence="1 2">Sponselee CDC</strain>
    </source>
</reference>
<comment type="caution">
    <text evidence="1">The sequence shown here is derived from an EMBL/GenBank/DDBJ whole genome shotgun (WGS) entry which is preliminary data.</text>
</comment>
<dbReference type="AlphaFoldDB" id="M6C6X9"/>
<gene>
    <name evidence="1" type="ORF">LEP1GSC016_2252</name>
</gene>
<proteinExistence type="predicted"/>
<dbReference type="EMBL" id="ANMU01000072">
    <property type="protein sequence ID" value="EMJ81990.1"/>
    <property type="molecule type" value="Genomic_DNA"/>
</dbReference>
<sequence>MTNLFSHISSNDIGFSTFTVLEYAKRTEIGARFETLAPYYNRETK</sequence>
<name>M6C6X9_LEPBO</name>
<dbReference type="Proteomes" id="UP000011873">
    <property type="component" value="Unassembled WGS sequence"/>
</dbReference>
<evidence type="ECO:0000313" key="2">
    <source>
        <dbReference type="Proteomes" id="UP000011873"/>
    </source>
</evidence>
<evidence type="ECO:0000313" key="1">
    <source>
        <dbReference type="EMBL" id="EMJ81990.1"/>
    </source>
</evidence>